<accession>A0ABT1T582</accession>
<dbReference type="EMBL" id="JANHOH010000004">
    <property type="protein sequence ID" value="MCQ6959791.1"/>
    <property type="molecule type" value="Genomic_DNA"/>
</dbReference>
<feature type="transmembrane region" description="Helical" evidence="12">
    <location>
        <begin position="265"/>
        <end position="284"/>
    </location>
</feature>
<reference evidence="13 14" key="1">
    <citation type="submission" date="2022-07" db="EMBL/GenBank/DDBJ databases">
        <title>Mucilaginibacter sp. JC4.</title>
        <authorList>
            <person name="Le V."/>
            <person name="Ko S.-R."/>
            <person name="Ahn C.-Y."/>
            <person name="Oh H.-M."/>
        </authorList>
    </citation>
    <scope>NUCLEOTIDE SEQUENCE [LARGE SCALE GENOMIC DNA]</scope>
    <source>
        <strain evidence="13 14">JC4</strain>
    </source>
</reference>
<proteinExistence type="predicted"/>
<keyword evidence="10" id="KW-1015">Disulfide bond</keyword>
<organism evidence="13 14">
    <name type="scientific">Mucilaginibacter aquariorum</name>
    <dbReference type="NCBI Taxonomy" id="2967225"/>
    <lineage>
        <taxon>Bacteria</taxon>
        <taxon>Pseudomonadati</taxon>
        <taxon>Bacteroidota</taxon>
        <taxon>Sphingobacteriia</taxon>
        <taxon>Sphingobacteriales</taxon>
        <taxon>Sphingobacteriaceae</taxon>
        <taxon>Mucilaginibacter</taxon>
    </lineage>
</organism>
<keyword evidence="4" id="KW-0479">Metal-binding</keyword>
<feature type="transmembrane region" description="Helical" evidence="12">
    <location>
        <begin position="171"/>
        <end position="197"/>
    </location>
</feature>
<comment type="caution">
    <text evidence="13">The sequence shown here is derived from an EMBL/GenBank/DDBJ whole genome shotgun (WGS) entry which is preliminary data.</text>
</comment>
<comment type="pathway">
    <text evidence="11">Porphyrin-containing compound metabolism.</text>
</comment>
<keyword evidence="3 12" id="KW-0812">Transmembrane</keyword>
<sequence length="353" mass="39382">MSIKAPGNTFLKVNLITIILLFVLILAGGVVRSTGSGMGCPDWPKCFGRYIPPTSISELPANYKKVYADKRLAKNQKFAKMLDVFGYSQLAMRIRNDRSILVPEEFNSARTWTEYVNRLIGAISGIFLLLCAAYSFRYWKTSKLIVVLSVFNVILVGFQGWLGSIVVSTNLVAWIVTVHMLIALAILAISIATYHMAKVQGRYKVQSKPFVAIVTLLVLAMSILQITFGTEVREKIDAVASHLEGSYRDSWVQRAGDIFAQHRDVAVVVLVVNLVLYVLIRKGFNRHSIQQQLMSFTFLMIMLQIVTGIFLSYWSLPPFAQASHIVLASLIFGAQFYLLLNLFSSVNVQGAGK</sequence>
<dbReference type="RefSeq" id="WP_256539980.1">
    <property type="nucleotide sequence ID" value="NZ_JANHOH010000004.1"/>
</dbReference>
<dbReference type="Proteomes" id="UP001204376">
    <property type="component" value="Unassembled WGS sequence"/>
</dbReference>
<feature type="transmembrane region" description="Helical" evidence="12">
    <location>
        <begin position="115"/>
        <end position="137"/>
    </location>
</feature>
<dbReference type="InterPro" id="IPR003780">
    <property type="entry name" value="COX15/CtaA_fam"/>
</dbReference>
<feature type="transmembrane region" description="Helical" evidence="12">
    <location>
        <begin position="322"/>
        <end position="343"/>
    </location>
</feature>
<gene>
    <name evidence="13" type="ORF">NPE20_17575</name>
</gene>
<keyword evidence="9 12" id="KW-0472">Membrane</keyword>
<evidence type="ECO:0000256" key="9">
    <source>
        <dbReference type="ARBA" id="ARBA00023136"/>
    </source>
</evidence>
<evidence type="ECO:0000256" key="6">
    <source>
        <dbReference type="ARBA" id="ARBA00023002"/>
    </source>
</evidence>
<keyword evidence="14" id="KW-1185">Reference proteome</keyword>
<evidence type="ECO:0000313" key="13">
    <source>
        <dbReference type="EMBL" id="MCQ6959791.1"/>
    </source>
</evidence>
<protein>
    <submittedName>
        <fullName evidence="13">COX15/CtaA family protein</fullName>
    </submittedName>
</protein>
<evidence type="ECO:0000256" key="7">
    <source>
        <dbReference type="ARBA" id="ARBA00023004"/>
    </source>
</evidence>
<feature type="transmembrane region" description="Helical" evidence="12">
    <location>
        <begin position="296"/>
        <end position="316"/>
    </location>
</feature>
<evidence type="ECO:0000256" key="1">
    <source>
        <dbReference type="ARBA" id="ARBA00004141"/>
    </source>
</evidence>
<evidence type="ECO:0000256" key="10">
    <source>
        <dbReference type="ARBA" id="ARBA00023157"/>
    </source>
</evidence>
<feature type="transmembrane region" description="Helical" evidence="12">
    <location>
        <begin position="144"/>
        <end position="165"/>
    </location>
</feature>
<keyword evidence="6" id="KW-0560">Oxidoreductase</keyword>
<keyword evidence="5 12" id="KW-1133">Transmembrane helix</keyword>
<evidence type="ECO:0000256" key="5">
    <source>
        <dbReference type="ARBA" id="ARBA00022989"/>
    </source>
</evidence>
<dbReference type="PANTHER" id="PTHR35457">
    <property type="entry name" value="HEME A SYNTHASE"/>
    <property type="match status" value="1"/>
</dbReference>
<evidence type="ECO:0000256" key="11">
    <source>
        <dbReference type="ARBA" id="ARBA00023444"/>
    </source>
</evidence>
<dbReference type="Pfam" id="PF02628">
    <property type="entry name" value="COX15-CtaA"/>
    <property type="match status" value="1"/>
</dbReference>
<feature type="transmembrane region" description="Helical" evidence="12">
    <location>
        <begin position="209"/>
        <end position="228"/>
    </location>
</feature>
<evidence type="ECO:0000256" key="3">
    <source>
        <dbReference type="ARBA" id="ARBA00022692"/>
    </source>
</evidence>
<evidence type="ECO:0000256" key="2">
    <source>
        <dbReference type="ARBA" id="ARBA00022475"/>
    </source>
</evidence>
<keyword evidence="2" id="KW-1003">Cell membrane</keyword>
<dbReference type="InterPro" id="IPR050450">
    <property type="entry name" value="COX15/CtaA_HemeA_synthase"/>
</dbReference>
<name>A0ABT1T582_9SPHI</name>
<comment type="subcellular location">
    <subcellularLocation>
        <location evidence="1">Membrane</location>
        <topology evidence="1">Multi-pass membrane protein</topology>
    </subcellularLocation>
</comment>
<evidence type="ECO:0000256" key="4">
    <source>
        <dbReference type="ARBA" id="ARBA00022723"/>
    </source>
</evidence>
<evidence type="ECO:0000256" key="8">
    <source>
        <dbReference type="ARBA" id="ARBA00023133"/>
    </source>
</evidence>
<keyword evidence="8" id="KW-0350">Heme biosynthesis</keyword>
<evidence type="ECO:0000313" key="14">
    <source>
        <dbReference type="Proteomes" id="UP001204376"/>
    </source>
</evidence>
<feature type="transmembrane region" description="Helical" evidence="12">
    <location>
        <begin position="12"/>
        <end position="31"/>
    </location>
</feature>
<keyword evidence="7" id="KW-0408">Iron</keyword>
<evidence type="ECO:0000256" key="12">
    <source>
        <dbReference type="SAM" id="Phobius"/>
    </source>
</evidence>
<dbReference type="PANTHER" id="PTHR35457:SF1">
    <property type="entry name" value="HEME A SYNTHASE"/>
    <property type="match status" value="1"/>
</dbReference>